<name>A0A510DXU6_9CREN</name>
<sequence length="37" mass="4325">MKGREELGREEERGGRIPLWSLLGFVLFPLSLSKIFY</sequence>
<proteinExistence type="predicted"/>
<reference evidence="1 2" key="1">
    <citation type="journal article" date="2020" name="Int. J. Syst. Evol. Microbiol.">
        <title>Sulfuracidifex tepidarius gen. nov., sp. nov. and transfer of Sulfolobus metallicus Huber and Stetter 1992 to the genus Sulfuracidifex as Sulfuracidifex metallicus comb. nov.</title>
        <authorList>
            <person name="Itoh T."/>
            <person name="Miura T."/>
            <person name="Sakai H.D."/>
            <person name="Kato S."/>
            <person name="Ohkuma M."/>
            <person name="Takashina T."/>
        </authorList>
    </citation>
    <scope>NUCLEOTIDE SEQUENCE [LARGE SCALE GENOMIC DNA]</scope>
    <source>
        <strain evidence="1 2">IC-006</strain>
    </source>
</reference>
<keyword evidence="2" id="KW-1185">Reference proteome</keyword>
<gene>
    <name evidence="1" type="ORF">IC006_2387</name>
</gene>
<organism evidence="1 2">
    <name type="scientific">Sulfuracidifex tepidarius</name>
    <dbReference type="NCBI Taxonomy" id="1294262"/>
    <lineage>
        <taxon>Archaea</taxon>
        <taxon>Thermoproteota</taxon>
        <taxon>Thermoprotei</taxon>
        <taxon>Sulfolobales</taxon>
        <taxon>Sulfolobaceae</taxon>
        <taxon>Sulfuracidifex</taxon>
    </lineage>
</organism>
<dbReference type="Proteomes" id="UP000322983">
    <property type="component" value="Chromosome"/>
</dbReference>
<dbReference type="EMBL" id="AP018929">
    <property type="protein sequence ID" value="BBG25052.1"/>
    <property type="molecule type" value="Genomic_DNA"/>
</dbReference>
<dbReference type="KEGG" id="step:IC006_2387"/>
<evidence type="ECO:0000313" key="1">
    <source>
        <dbReference type="EMBL" id="BBG25052.1"/>
    </source>
</evidence>
<accession>A0A510DXU6</accession>
<dbReference type="AlphaFoldDB" id="A0A510DXU6"/>
<evidence type="ECO:0000313" key="2">
    <source>
        <dbReference type="Proteomes" id="UP000322983"/>
    </source>
</evidence>
<protein>
    <submittedName>
        <fullName evidence="1">Uncharacterized protein</fullName>
    </submittedName>
</protein>